<dbReference type="NCBIfam" id="NF009583">
    <property type="entry name" value="PRK13024.1-3"/>
    <property type="match status" value="1"/>
</dbReference>
<dbReference type="InterPro" id="IPR005665">
    <property type="entry name" value="SecF_bac"/>
</dbReference>
<reference evidence="15 18" key="2">
    <citation type="submission" date="2020-08" db="EMBL/GenBank/DDBJ databases">
        <title>Sequencing the genomes of 1000 actinobacteria strains.</title>
        <authorList>
            <person name="Klenk H.-P."/>
        </authorList>
    </citation>
    <scope>NUCLEOTIDE SEQUENCE [LARGE SCALE GENOMIC DNA]</scope>
    <source>
        <strain evidence="15 18">DSM 15626</strain>
    </source>
</reference>
<sequence>MNRSSLIRGLLALLVLAGSAYVVLTAKPELGLDLRGGTQIVLEAKDSETVKVTKEVTDKATQVLHRRVDALGVSEPTVTRQGDNRIIVELPGVQDPREAAKVIGKTAQLTFHEVLNIAPEKPAKPAKGDLWLADDGGQGFLQLAKPAMTGELVSGADGRLDPQQPALGWFVEMNFKGDGGKIWAQITGKAACEPVNTPKRQVAIVLDNEVISAPQVDPNGGNQLCNVGIGGGNTTISGNFTEASAKDLAALIEGGSLPVPVEVIDQRTVGPSLGKDAIQASATAAIIGLALTAIFIIFVYRLVGLMAVLGLIAYAGMSYAALTLLGATLTLPGLAGFVLAIGMAVDANVLVFERAREDHIAGRTDGLRRSLRSGFQNALSAIADSNITTLLAAGLLFFLAAGPVRGFGVTLSIGVIASLLSALVVTRVLAEFFVSRKFVLKRPALSGIAGHGRFRVWLESRRPALMDHSKRWLLISLAVIAVSVAGIVVRGLNLGIEFTGGRLIEVSTTQPITPDQARSAVAEAGYPTAIVQASGSDDITVRTGTISDDEAVKIKEAIGRIGGGAEQIRNESIGPSLGEELRNKGLIALGIALLAQLIYLAARFRWTYGAGAVLALVQNVAVVVGVFAWTGKPIDGIFLAAVLTIIGYTVNDSVVVFDRIRETRSARATDNLANVIDTAIVNVLPRTVNTGISTLFILSALLVLGGDSLADFSLALLLGILVGTYSSNLTASPLLLELERRYPAPPPRPKRKEVDRDAQPDRGAVV</sequence>
<keyword evidence="7 9" id="KW-0811">Translocation</keyword>
<dbReference type="PANTHER" id="PTHR30081:SF1">
    <property type="entry name" value="PROTEIN TRANSLOCASE SUBUNIT SECD"/>
    <property type="match status" value="1"/>
</dbReference>
<feature type="transmembrane region" description="Helical" evidence="9">
    <location>
        <begin position="277"/>
        <end position="300"/>
    </location>
</feature>
<dbReference type="Proteomes" id="UP000534306">
    <property type="component" value="Unassembled WGS sequence"/>
</dbReference>
<dbReference type="RefSeq" id="WP_171676924.1">
    <property type="nucleotide sequence ID" value="NZ_BAAAGT010000011.1"/>
</dbReference>
<dbReference type="Proteomes" id="UP000553957">
    <property type="component" value="Unassembled WGS sequence"/>
</dbReference>
<feature type="transmembrane region" description="Helical" evidence="9">
    <location>
        <begin position="712"/>
        <end position="736"/>
    </location>
</feature>
<keyword evidence="5 9" id="KW-0653">Protein transport</keyword>
<dbReference type="NCBIfam" id="TIGR00966">
    <property type="entry name" value="transloc_SecF"/>
    <property type="match status" value="1"/>
</dbReference>
<dbReference type="EMBL" id="JABJRC010000007">
    <property type="protein sequence ID" value="NOL43658.1"/>
    <property type="molecule type" value="Genomic_DNA"/>
</dbReference>
<dbReference type="EMBL" id="JACHKF010000001">
    <property type="protein sequence ID" value="MBB6570512.1"/>
    <property type="molecule type" value="Genomic_DNA"/>
</dbReference>
<comment type="similarity">
    <text evidence="9">Belongs to the SecD/SecF family. SecD subfamily.</text>
</comment>
<comment type="caution">
    <text evidence="16">The sequence shown here is derived from an EMBL/GenBank/DDBJ whole genome shotgun (WGS) entry which is preliminary data.</text>
</comment>
<feature type="transmembrane region" description="Helical" evidence="9">
    <location>
        <begin position="472"/>
        <end position="492"/>
    </location>
</feature>
<evidence type="ECO:0000256" key="2">
    <source>
        <dbReference type="ARBA" id="ARBA00022448"/>
    </source>
</evidence>
<dbReference type="HAMAP" id="MF_01464_B">
    <property type="entry name" value="SecF_B"/>
    <property type="match status" value="1"/>
</dbReference>
<evidence type="ECO:0000256" key="8">
    <source>
        <dbReference type="ARBA" id="ARBA00023136"/>
    </source>
</evidence>
<dbReference type="InterPro" id="IPR022813">
    <property type="entry name" value="SecD/SecF_arch_bac"/>
</dbReference>
<protein>
    <recommendedName>
        <fullName evidence="9 10">Multifunctional fusion protein</fullName>
    </recommendedName>
    <domain>
        <recommendedName>
            <fullName evidence="9">Protein translocase subunit SecD</fullName>
        </recommendedName>
    </domain>
    <domain>
        <recommendedName>
            <fullName evidence="10">Protein-export membrane protein SecF</fullName>
        </recommendedName>
    </domain>
</protein>
<dbReference type="Pfam" id="PF07549">
    <property type="entry name" value="Sec_GG"/>
    <property type="match status" value="2"/>
</dbReference>
<evidence type="ECO:0000259" key="12">
    <source>
        <dbReference type="Pfam" id="PF02355"/>
    </source>
</evidence>
<dbReference type="AlphaFoldDB" id="A0A7Y4L3H1"/>
<keyword evidence="2 9" id="KW-0813">Transport</keyword>
<dbReference type="InterPro" id="IPR022646">
    <property type="entry name" value="SecD/SecF_CS"/>
</dbReference>
<feature type="transmembrane region" description="Helical" evidence="9">
    <location>
        <begin position="609"/>
        <end position="630"/>
    </location>
</feature>
<name>A0A7Y4L3H1_9ACTN</name>
<evidence type="ECO:0000256" key="6">
    <source>
        <dbReference type="ARBA" id="ARBA00022989"/>
    </source>
</evidence>
<organism evidence="16 17">
    <name type="scientific">Kribbella sandramycini</name>
    <dbReference type="NCBI Taxonomy" id="60450"/>
    <lineage>
        <taxon>Bacteria</taxon>
        <taxon>Bacillati</taxon>
        <taxon>Actinomycetota</taxon>
        <taxon>Actinomycetes</taxon>
        <taxon>Propionibacteriales</taxon>
        <taxon>Kribbellaceae</taxon>
        <taxon>Kribbella</taxon>
    </lineage>
</organism>
<keyword evidence="8 9" id="KW-0472">Membrane</keyword>
<evidence type="ECO:0000259" key="13">
    <source>
        <dbReference type="Pfam" id="PF21760"/>
    </source>
</evidence>
<comment type="similarity">
    <text evidence="10">Belongs to the SecD/SecF family. SecF subfamily.</text>
</comment>
<dbReference type="SUPFAM" id="SSF82866">
    <property type="entry name" value="Multidrug efflux transporter AcrB transmembrane domain"/>
    <property type="match status" value="2"/>
</dbReference>
<feature type="transmembrane region" description="Helical" evidence="9">
    <location>
        <begin position="378"/>
        <end position="401"/>
    </location>
</feature>
<dbReference type="NCBIfam" id="TIGR00916">
    <property type="entry name" value="2A0604s01"/>
    <property type="match status" value="1"/>
</dbReference>
<comment type="subunit">
    <text evidence="10">Forms a complex with SecD. Part of the essential Sec protein translocation apparatus which comprises SecA, SecYEG and auxiliary proteins SecDF. Other proteins may also be involved.</text>
</comment>
<evidence type="ECO:0000259" key="14">
    <source>
        <dbReference type="Pfam" id="PF22599"/>
    </source>
</evidence>
<evidence type="ECO:0000256" key="1">
    <source>
        <dbReference type="ARBA" id="ARBA00004651"/>
    </source>
</evidence>
<comment type="function">
    <text evidence="9">Part of the Sec protein translocase complex. Interacts with the SecYEG preprotein conducting channel. SecDF uses the proton motive force (PMF) to complete protein translocation after the ATP-dependent function of SecA.</text>
</comment>
<keyword evidence="4 9" id="KW-0812">Transmembrane</keyword>
<feature type="region of interest" description="Disordered" evidence="11">
    <location>
        <begin position="742"/>
        <end position="766"/>
    </location>
</feature>
<keyword evidence="17" id="KW-1185">Reference proteome</keyword>
<proteinExistence type="inferred from homology"/>
<dbReference type="InterPro" id="IPR054384">
    <property type="entry name" value="SecDF_P1_head"/>
</dbReference>
<dbReference type="Pfam" id="PF21760">
    <property type="entry name" value="SecD_1st"/>
    <property type="match status" value="1"/>
</dbReference>
<feature type="transmembrane region" description="Helical" evidence="9">
    <location>
        <begin position="585"/>
        <end position="602"/>
    </location>
</feature>
<evidence type="ECO:0000313" key="17">
    <source>
        <dbReference type="Proteomes" id="UP000534306"/>
    </source>
</evidence>
<dbReference type="Gene3D" id="1.20.1640.10">
    <property type="entry name" value="Multidrug efflux transporter AcrB transmembrane domain"/>
    <property type="match status" value="2"/>
</dbReference>
<dbReference type="InterPro" id="IPR048631">
    <property type="entry name" value="SecD_1st"/>
</dbReference>
<keyword evidence="3 9" id="KW-1003">Cell membrane</keyword>
<dbReference type="InterPro" id="IPR022645">
    <property type="entry name" value="SecD/SecF_bac"/>
</dbReference>
<comment type="caution">
    <text evidence="9">Lacks conserved residue(s) required for the propagation of feature annotation.</text>
</comment>
<dbReference type="GO" id="GO:0006605">
    <property type="term" value="P:protein targeting"/>
    <property type="evidence" value="ECO:0007669"/>
    <property type="project" value="UniProtKB-UniRule"/>
</dbReference>
<dbReference type="GO" id="GO:0043952">
    <property type="term" value="P:protein transport by the Sec complex"/>
    <property type="evidence" value="ECO:0007669"/>
    <property type="project" value="UniProtKB-UniRule"/>
</dbReference>
<reference evidence="16 17" key="1">
    <citation type="submission" date="2020-05" db="EMBL/GenBank/DDBJ databases">
        <title>Genome sequence of Kribbella sandramycini ATCC 39419.</title>
        <authorList>
            <person name="Maclea K.S."/>
            <person name="Fair J.L."/>
        </authorList>
    </citation>
    <scope>NUCLEOTIDE SEQUENCE [LARGE SCALE GENOMIC DNA]</scope>
    <source>
        <strain evidence="16 17">ATCC 39419</strain>
    </source>
</reference>
<dbReference type="InterPro" id="IPR055344">
    <property type="entry name" value="SecD_SecF_C_bact"/>
</dbReference>
<feature type="transmembrane region" description="Helical" evidence="9">
    <location>
        <begin position="636"/>
        <end position="657"/>
    </location>
</feature>
<dbReference type="Pfam" id="PF22599">
    <property type="entry name" value="SecDF_P1_head"/>
    <property type="match status" value="1"/>
</dbReference>
<evidence type="ECO:0000256" key="4">
    <source>
        <dbReference type="ARBA" id="ARBA00022692"/>
    </source>
</evidence>
<evidence type="ECO:0000313" key="16">
    <source>
        <dbReference type="EMBL" id="NOL43658.1"/>
    </source>
</evidence>
<evidence type="ECO:0000256" key="5">
    <source>
        <dbReference type="ARBA" id="ARBA00022927"/>
    </source>
</evidence>
<keyword evidence="6 9" id="KW-1133">Transmembrane helix</keyword>
<dbReference type="PRINTS" id="PR01755">
    <property type="entry name" value="SECFTRNLCASE"/>
</dbReference>
<dbReference type="NCBIfam" id="TIGR01129">
    <property type="entry name" value="secD"/>
    <property type="match status" value="1"/>
</dbReference>
<evidence type="ECO:0000256" key="10">
    <source>
        <dbReference type="HAMAP-Rule" id="MF_01464"/>
    </source>
</evidence>
<dbReference type="PANTHER" id="PTHR30081">
    <property type="entry name" value="PROTEIN-EXPORT MEMBRANE PROTEIN SEC"/>
    <property type="match status" value="1"/>
</dbReference>
<evidence type="ECO:0000256" key="3">
    <source>
        <dbReference type="ARBA" id="ARBA00022475"/>
    </source>
</evidence>
<evidence type="ECO:0000313" key="18">
    <source>
        <dbReference type="Proteomes" id="UP000553957"/>
    </source>
</evidence>
<feature type="domain" description="Protein export membrane protein SecD/SecF C-terminal" evidence="12">
    <location>
        <begin position="261"/>
        <end position="430"/>
    </location>
</feature>
<dbReference type="InterPro" id="IPR048634">
    <property type="entry name" value="SecD_SecF_C"/>
</dbReference>
<dbReference type="GO" id="GO:0015450">
    <property type="term" value="F:protein-transporting ATPase activity"/>
    <property type="evidence" value="ECO:0007669"/>
    <property type="project" value="InterPro"/>
</dbReference>
<dbReference type="Gene3D" id="3.30.1360.200">
    <property type="match status" value="1"/>
</dbReference>
<dbReference type="InterPro" id="IPR005791">
    <property type="entry name" value="SecD"/>
</dbReference>
<feature type="domain" description="SecDF P1 head subdomain" evidence="14">
    <location>
        <begin position="137"/>
        <end position="259"/>
    </location>
</feature>
<dbReference type="GO" id="GO:0065002">
    <property type="term" value="P:intracellular protein transmembrane transport"/>
    <property type="evidence" value="ECO:0007669"/>
    <property type="project" value="UniProtKB-UniRule"/>
</dbReference>
<accession>A0A7Y4L3H1</accession>
<feature type="transmembrane region" description="Helical" evidence="9">
    <location>
        <begin position="407"/>
        <end position="430"/>
    </location>
</feature>
<evidence type="ECO:0000256" key="9">
    <source>
        <dbReference type="HAMAP-Rule" id="MF_01463"/>
    </source>
</evidence>
<dbReference type="HAMAP" id="MF_01463_B">
    <property type="entry name" value="SecD_B"/>
    <property type="match status" value="1"/>
</dbReference>
<evidence type="ECO:0000256" key="7">
    <source>
        <dbReference type="ARBA" id="ARBA00023010"/>
    </source>
</evidence>
<comment type="subunit">
    <text evidence="9">Forms a complex with SecF. Part of the essential Sec protein translocation apparatus which comprises SecA, SecYEG and auxiliary proteins SecDF. Other proteins may also be involved.</text>
</comment>
<feature type="transmembrane region" description="Helical" evidence="9">
    <location>
        <begin position="307"/>
        <end position="327"/>
    </location>
</feature>
<feature type="domain" description="Protein translocase subunit SecDF P1" evidence="13">
    <location>
        <begin position="58"/>
        <end position="114"/>
    </location>
</feature>
<gene>
    <name evidence="9 16" type="primary">secD</name>
    <name evidence="10" type="synonym">secF</name>
    <name evidence="15" type="ORF">HNR71_006149</name>
    <name evidence="16" type="ORF">HPO96_25760</name>
</gene>
<feature type="transmembrane region" description="Helical" evidence="9">
    <location>
        <begin position="688"/>
        <end position="706"/>
    </location>
</feature>
<dbReference type="Pfam" id="PF02355">
    <property type="entry name" value="SecD_SecF_C"/>
    <property type="match status" value="2"/>
</dbReference>
<comment type="subcellular location">
    <subcellularLocation>
        <location evidence="1 9">Cell membrane</location>
        <topology evidence="1 9">Multi-pass membrane protein</topology>
    </subcellularLocation>
</comment>
<dbReference type="GO" id="GO:0005886">
    <property type="term" value="C:plasma membrane"/>
    <property type="evidence" value="ECO:0007669"/>
    <property type="project" value="UniProtKB-SubCell"/>
</dbReference>
<dbReference type="Gene3D" id="3.30.70.3400">
    <property type="match status" value="1"/>
</dbReference>
<feature type="transmembrane region" description="Helical" evidence="9">
    <location>
        <begin position="333"/>
        <end position="352"/>
    </location>
</feature>
<evidence type="ECO:0000256" key="11">
    <source>
        <dbReference type="SAM" id="MobiDB-lite"/>
    </source>
</evidence>
<feature type="domain" description="Protein export membrane protein SecD/SecF C-terminal" evidence="12">
    <location>
        <begin position="560"/>
        <end position="740"/>
    </location>
</feature>
<evidence type="ECO:0000313" key="15">
    <source>
        <dbReference type="EMBL" id="MBB6570512.1"/>
    </source>
</evidence>